<dbReference type="Gene3D" id="2.10.10.20">
    <property type="entry name" value="Carbohydrate-binding module superfamily 5/12"/>
    <property type="match status" value="1"/>
</dbReference>
<evidence type="ECO:0008006" key="2">
    <source>
        <dbReference type="Google" id="ProtNLM"/>
    </source>
</evidence>
<dbReference type="SUPFAM" id="SSF51055">
    <property type="entry name" value="Carbohydrate binding domain"/>
    <property type="match status" value="1"/>
</dbReference>
<organism evidence="1">
    <name type="scientific">mine drainage metagenome</name>
    <dbReference type="NCBI Taxonomy" id="410659"/>
    <lineage>
        <taxon>unclassified sequences</taxon>
        <taxon>metagenomes</taxon>
        <taxon>ecological metagenomes</taxon>
    </lineage>
</organism>
<dbReference type="GO" id="GO:0030246">
    <property type="term" value="F:carbohydrate binding"/>
    <property type="evidence" value="ECO:0007669"/>
    <property type="project" value="InterPro"/>
</dbReference>
<feature type="non-terminal residue" evidence="1">
    <location>
        <position position="77"/>
    </location>
</feature>
<proteinExistence type="predicted"/>
<reference evidence="1" key="2">
    <citation type="journal article" date="2014" name="ISME J.">
        <title>Microbial stratification in low pH oxic and suboxic macroscopic growths along an acid mine drainage.</title>
        <authorList>
            <person name="Mendez-Garcia C."/>
            <person name="Mesa V."/>
            <person name="Sprenger R.R."/>
            <person name="Richter M."/>
            <person name="Diez M.S."/>
            <person name="Solano J."/>
            <person name="Bargiela R."/>
            <person name="Golyshina O.V."/>
            <person name="Manteca A."/>
            <person name="Ramos J.L."/>
            <person name="Gallego J.R."/>
            <person name="Llorente I."/>
            <person name="Martins Dos Santos V.A."/>
            <person name="Jensen O.N."/>
            <person name="Pelaez A.I."/>
            <person name="Sanchez J."/>
            <person name="Ferrer M."/>
        </authorList>
    </citation>
    <scope>NUCLEOTIDE SEQUENCE</scope>
</reference>
<gene>
    <name evidence="1" type="ORF">B1A_07773</name>
</gene>
<dbReference type="EMBL" id="AUZX01005581">
    <property type="protein sequence ID" value="EQD67258.1"/>
    <property type="molecule type" value="Genomic_DNA"/>
</dbReference>
<name>T1BFD2_9ZZZZ</name>
<comment type="caution">
    <text evidence="1">The sequence shown here is derived from an EMBL/GenBank/DDBJ whole genome shotgun (WGS) entry which is preliminary data.</text>
</comment>
<protein>
    <recommendedName>
        <fullName evidence="2">Chitin-binding type-3 domain-containing protein</fullName>
    </recommendedName>
</protein>
<dbReference type="AlphaFoldDB" id="T1BFD2"/>
<dbReference type="InterPro" id="IPR036573">
    <property type="entry name" value="CBM_sf_5/12"/>
</dbReference>
<dbReference type="GO" id="GO:0004553">
    <property type="term" value="F:hydrolase activity, hydrolyzing O-glycosyl compounds"/>
    <property type="evidence" value="ECO:0007669"/>
    <property type="project" value="InterPro"/>
</dbReference>
<dbReference type="GO" id="GO:0005975">
    <property type="term" value="P:carbohydrate metabolic process"/>
    <property type="evidence" value="ECO:0007669"/>
    <property type="project" value="InterPro"/>
</dbReference>
<dbReference type="CDD" id="cd12215">
    <property type="entry name" value="ChiC_BD"/>
    <property type="match status" value="1"/>
</dbReference>
<accession>T1BFD2</accession>
<dbReference type="GO" id="GO:0005576">
    <property type="term" value="C:extracellular region"/>
    <property type="evidence" value="ECO:0007669"/>
    <property type="project" value="InterPro"/>
</dbReference>
<evidence type="ECO:0000313" key="1">
    <source>
        <dbReference type="EMBL" id="EQD67258.1"/>
    </source>
</evidence>
<sequence length="77" mass="8662">MWAPTTTYEQGYKVVQAGYIYQAKWYNIGNDPAAYVRFAYQTPWELPGPVLPGDRAPKLTTLPAGTYPAWSVSQKYG</sequence>
<reference evidence="1" key="1">
    <citation type="submission" date="2013-08" db="EMBL/GenBank/DDBJ databases">
        <authorList>
            <person name="Mendez C."/>
            <person name="Richter M."/>
            <person name="Ferrer M."/>
            <person name="Sanchez J."/>
        </authorList>
    </citation>
    <scope>NUCLEOTIDE SEQUENCE</scope>
</reference>